<dbReference type="PANTHER" id="PTHR43386:SF25">
    <property type="entry name" value="PEPTIDE ABC TRANSPORTER PERMEASE PROTEIN"/>
    <property type="match status" value="1"/>
</dbReference>
<dbReference type="Proteomes" id="UP000199662">
    <property type="component" value="Unassembled WGS sequence"/>
</dbReference>
<evidence type="ECO:0000256" key="6">
    <source>
        <dbReference type="ARBA" id="ARBA00023136"/>
    </source>
</evidence>
<keyword evidence="3" id="KW-1003">Cell membrane</keyword>
<dbReference type="CDD" id="cd06261">
    <property type="entry name" value="TM_PBP2"/>
    <property type="match status" value="1"/>
</dbReference>
<evidence type="ECO:0000256" key="7">
    <source>
        <dbReference type="RuleBase" id="RU363032"/>
    </source>
</evidence>
<evidence type="ECO:0000259" key="8">
    <source>
        <dbReference type="PROSITE" id="PS50928"/>
    </source>
</evidence>
<feature type="transmembrane region" description="Helical" evidence="7">
    <location>
        <begin position="12"/>
        <end position="32"/>
    </location>
</feature>
<keyword evidence="4 7" id="KW-0812">Transmembrane</keyword>
<dbReference type="NCBIfam" id="NF045474">
    <property type="entry name" value="Opp2C"/>
    <property type="match status" value="1"/>
</dbReference>
<proteinExistence type="inferred from homology"/>
<dbReference type="InterPro" id="IPR050366">
    <property type="entry name" value="BP-dependent_transpt_permease"/>
</dbReference>
<dbReference type="InterPro" id="IPR000515">
    <property type="entry name" value="MetI-like"/>
</dbReference>
<dbReference type="Pfam" id="PF12911">
    <property type="entry name" value="OppC_N"/>
    <property type="match status" value="1"/>
</dbReference>
<dbReference type="PANTHER" id="PTHR43386">
    <property type="entry name" value="OLIGOPEPTIDE TRANSPORT SYSTEM PERMEASE PROTEIN APPC"/>
    <property type="match status" value="1"/>
</dbReference>
<feature type="transmembrane region" description="Helical" evidence="7">
    <location>
        <begin position="192"/>
        <end position="217"/>
    </location>
</feature>
<dbReference type="PROSITE" id="PS50928">
    <property type="entry name" value="ABC_TM1"/>
    <property type="match status" value="1"/>
</dbReference>
<dbReference type="Pfam" id="PF00528">
    <property type="entry name" value="BPD_transp_1"/>
    <property type="match status" value="1"/>
</dbReference>
<dbReference type="GO" id="GO:0005886">
    <property type="term" value="C:plasma membrane"/>
    <property type="evidence" value="ECO:0007669"/>
    <property type="project" value="UniProtKB-SubCell"/>
</dbReference>
<dbReference type="STRING" id="84035.SAMN05660742_10928"/>
<evidence type="ECO:0000256" key="1">
    <source>
        <dbReference type="ARBA" id="ARBA00004651"/>
    </source>
</evidence>
<keyword evidence="10" id="KW-1185">Reference proteome</keyword>
<dbReference type="EMBL" id="FNZK01000009">
    <property type="protein sequence ID" value="SEJ50518.1"/>
    <property type="molecule type" value="Genomic_DNA"/>
</dbReference>
<evidence type="ECO:0000313" key="10">
    <source>
        <dbReference type="Proteomes" id="UP000199662"/>
    </source>
</evidence>
<dbReference type="InterPro" id="IPR053385">
    <property type="entry name" value="ABC_transport_permease"/>
</dbReference>
<dbReference type="SUPFAM" id="SSF161098">
    <property type="entry name" value="MetI-like"/>
    <property type="match status" value="1"/>
</dbReference>
<keyword evidence="5 7" id="KW-1133">Transmembrane helix</keyword>
<protein>
    <submittedName>
        <fullName evidence="9">Peptide/nickel transport system permease protein</fullName>
    </submittedName>
</protein>
<dbReference type="AlphaFoldDB" id="A0A1H6ZB03"/>
<reference evidence="9 10" key="1">
    <citation type="submission" date="2016-10" db="EMBL/GenBank/DDBJ databases">
        <authorList>
            <person name="de Groot N.N."/>
        </authorList>
    </citation>
    <scope>NUCLEOTIDE SEQUENCE [LARGE SCALE GENOMIC DNA]</scope>
    <source>
        <strain evidence="9 10">DSM 2179</strain>
    </source>
</reference>
<gene>
    <name evidence="9" type="ORF">SAMN05660742_10928</name>
</gene>
<evidence type="ECO:0000256" key="3">
    <source>
        <dbReference type="ARBA" id="ARBA00022475"/>
    </source>
</evidence>
<dbReference type="Gene3D" id="1.10.3720.10">
    <property type="entry name" value="MetI-like"/>
    <property type="match status" value="1"/>
</dbReference>
<feature type="domain" description="ABC transmembrane type-1" evidence="8">
    <location>
        <begin position="71"/>
        <end position="260"/>
    </location>
</feature>
<dbReference type="InterPro" id="IPR025966">
    <property type="entry name" value="OppC_N"/>
</dbReference>
<comment type="similarity">
    <text evidence="7">Belongs to the binding-protein-dependent transport system permease family.</text>
</comment>
<evidence type="ECO:0000313" key="9">
    <source>
        <dbReference type="EMBL" id="SEJ50518.1"/>
    </source>
</evidence>
<keyword evidence="6 7" id="KW-0472">Membrane</keyword>
<evidence type="ECO:0000256" key="2">
    <source>
        <dbReference type="ARBA" id="ARBA00022448"/>
    </source>
</evidence>
<evidence type="ECO:0000256" key="4">
    <source>
        <dbReference type="ARBA" id="ARBA00022692"/>
    </source>
</evidence>
<comment type="subcellular location">
    <subcellularLocation>
        <location evidence="1 7">Cell membrane</location>
        <topology evidence="1 7">Multi-pass membrane protein</topology>
    </subcellularLocation>
</comment>
<feature type="transmembrane region" description="Helical" evidence="7">
    <location>
        <begin position="237"/>
        <end position="259"/>
    </location>
</feature>
<name>A0A1H6ZB03_9FIRM</name>
<organism evidence="9 10">
    <name type="scientific">Propionispira arboris</name>
    <dbReference type="NCBI Taxonomy" id="84035"/>
    <lineage>
        <taxon>Bacteria</taxon>
        <taxon>Bacillati</taxon>
        <taxon>Bacillota</taxon>
        <taxon>Negativicutes</taxon>
        <taxon>Selenomonadales</taxon>
        <taxon>Selenomonadaceae</taxon>
        <taxon>Propionispira</taxon>
    </lineage>
</organism>
<accession>A0A1H6ZB03</accession>
<dbReference type="InterPro" id="IPR035906">
    <property type="entry name" value="MetI-like_sf"/>
</dbReference>
<keyword evidence="2 7" id="KW-0813">Transport</keyword>
<sequence>MKKFFKDKNLFALYSLFVLFILGAAIFAPWLVPYDPFDAAMKDSMLAPSFEHLFGTDKLGRDCLSRILFGMQTSLMMTLSLVVIISGIGMMIGLISGCYGGKVDMVFMRIADMMLAFPGIVLAIAIAGMMGGNIFNTILALAVVSWTKYARLARSLTLKLRERDFIAAAITSGTRLRQIVWRHMLPNILPTIVVTAAMDIGTMMMELAGLSFLGFGAQPPTPEWGLMLNEGRQHIQTAPWLMIFPGTAILIIVTIFNLWGDSLRDIMDTQKIN</sequence>
<dbReference type="GO" id="GO:0055085">
    <property type="term" value="P:transmembrane transport"/>
    <property type="evidence" value="ECO:0007669"/>
    <property type="project" value="InterPro"/>
</dbReference>
<dbReference type="RefSeq" id="WP_091831373.1">
    <property type="nucleotide sequence ID" value="NZ_FNZK01000009.1"/>
</dbReference>
<evidence type="ECO:0000256" key="5">
    <source>
        <dbReference type="ARBA" id="ARBA00022989"/>
    </source>
</evidence>
<feature type="transmembrane region" description="Helical" evidence="7">
    <location>
        <begin position="75"/>
        <end position="99"/>
    </location>
</feature>